<feature type="region of interest" description="Disordered" evidence="1">
    <location>
        <begin position="529"/>
        <end position="554"/>
    </location>
</feature>
<comment type="caution">
    <text evidence="3">The sequence shown here is derived from an EMBL/GenBank/DDBJ whole genome shotgun (WGS) entry which is preliminary data.</text>
</comment>
<dbReference type="GO" id="GO:0005829">
    <property type="term" value="C:cytosol"/>
    <property type="evidence" value="ECO:0007669"/>
    <property type="project" value="TreeGrafter"/>
</dbReference>
<name>A0A327JX09_9HYPH</name>
<dbReference type="Pfam" id="PF02538">
    <property type="entry name" value="Hydantoinase_B"/>
    <property type="match status" value="1"/>
</dbReference>
<dbReference type="GO" id="GO:0006749">
    <property type="term" value="P:glutathione metabolic process"/>
    <property type="evidence" value="ECO:0007669"/>
    <property type="project" value="TreeGrafter"/>
</dbReference>
<keyword evidence="4" id="KW-1185">Reference proteome</keyword>
<accession>A0A327JX09</accession>
<protein>
    <recommendedName>
        <fullName evidence="2">Hydantoinase B/oxoprolinase domain-containing protein</fullName>
    </recommendedName>
</protein>
<evidence type="ECO:0000313" key="3">
    <source>
        <dbReference type="EMBL" id="RAI30126.1"/>
    </source>
</evidence>
<dbReference type="Proteomes" id="UP000249299">
    <property type="component" value="Unassembled WGS sequence"/>
</dbReference>
<evidence type="ECO:0000313" key="4">
    <source>
        <dbReference type="Proteomes" id="UP000249299"/>
    </source>
</evidence>
<proteinExistence type="predicted"/>
<dbReference type="InterPro" id="IPR003692">
    <property type="entry name" value="Hydantoinase_B"/>
</dbReference>
<dbReference type="PANTHER" id="PTHR11365:SF23">
    <property type="entry name" value="HYPOTHETICAL 5-OXOPROLINASE (EUROFUNG)-RELATED"/>
    <property type="match status" value="1"/>
</dbReference>
<dbReference type="OrthoDB" id="9761586at2"/>
<evidence type="ECO:0000256" key="1">
    <source>
        <dbReference type="SAM" id="MobiDB-lite"/>
    </source>
</evidence>
<sequence>MSAAETTAATPPATIDPIMTEVIYNQVLGAAEEMGTALARTAYSPNIKQRFDFSTAVLGLDGEVLAQAPRIPIHLGSMIGSVRELVRTRPLETLRAGDMFLANDPYNGGGQHLPDINVMAPVFFEDTPVAFVANIAHHADVGGMLAGSEAIACKTIFQEGIRFPTVQLMRQGELVEDILSIVALNSRTPDERRGDLLAQIAANQVGSRRVTECVAKFGAAATLGALTSYMNATETRFRAVLAGIPDGTATVEDFLDPDVYAPDRPVPIRLTLEKRGTDIFLDFSGSAAQLQSARNVPLGALHSTIYSVLKMLLDPGLAANSGYFRAIHITSPEGSVLNPNVGAAVGARALPCAVIGDVVARTISELVPERALAGCGPHHQIIFSGDRDQPGQFWVNYETYAGALGARPYKDGVDAIRVHASGSSNLPVEALEQSYPLLIEEYALNPASAGEGQYRGGAGIVRSYRALADMRVTLAAERQTVPARGLAGGADGQPGTFILNPGTTGEEILYSALGEREIRAGEVISVHTPGAGGYGPKTARVSATKAGGRPGRDT</sequence>
<gene>
    <name evidence="3" type="ORF">CH339_00930</name>
</gene>
<dbReference type="EMBL" id="NPEV01000001">
    <property type="protein sequence ID" value="RAI30126.1"/>
    <property type="molecule type" value="Genomic_DNA"/>
</dbReference>
<dbReference type="GO" id="GO:0017168">
    <property type="term" value="F:5-oxoprolinase (ATP-hydrolyzing) activity"/>
    <property type="evidence" value="ECO:0007669"/>
    <property type="project" value="TreeGrafter"/>
</dbReference>
<dbReference type="AlphaFoldDB" id="A0A327JX09"/>
<feature type="domain" description="Hydantoinase B/oxoprolinase" evidence="2">
    <location>
        <begin position="16"/>
        <end position="536"/>
    </location>
</feature>
<dbReference type="RefSeq" id="WP_111432379.1">
    <property type="nucleotide sequence ID" value="NZ_JACIGG010000001.1"/>
</dbReference>
<organism evidence="3 4">
    <name type="scientific">Rhodobium orientis</name>
    <dbReference type="NCBI Taxonomy" id="34017"/>
    <lineage>
        <taxon>Bacteria</taxon>
        <taxon>Pseudomonadati</taxon>
        <taxon>Pseudomonadota</taxon>
        <taxon>Alphaproteobacteria</taxon>
        <taxon>Hyphomicrobiales</taxon>
        <taxon>Rhodobiaceae</taxon>
        <taxon>Rhodobium</taxon>
    </lineage>
</organism>
<dbReference type="PANTHER" id="PTHR11365">
    <property type="entry name" value="5-OXOPROLINASE RELATED"/>
    <property type="match status" value="1"/>
</dbReference>
<reference evidence="3 4" key="1">
    <citation type="submission" date="2017-07" db="EMBL/GenBank/DDBJ databases">
        <title>Draft Genome Sequences of Select Purple Nonsulfur Bacteria.</title>
        <authorList>
            <person name="Lasarre B."/>
            <person name="Mckinlay J.B."/>
        </authorList>
    </citation>
    <scope>NUCLEOTIDE SEQUENCE [LARGE SCALE GENOMIC DNA]</scope>
    <source>
        <strain evidence="3 4">DSM 11290</strain>
    </source>
</reference>
<evidence type="ECO:0000259" key="2">
    <source>
        <dbReference type="Pfam" id="PF02538"/>
    </source>
</evidence>
<dbReference type="InterPro" id="IPR045079">
    <property type="entry name" value="Oxoprolinase-like"/>
</dbReference>